<feature type="region of interest" description="Disordered" evidence="1">
    <location>
        <begin position="328"/>
        <end position="354"/>
    </location>
</feature>
<evidence type="ECO:0000313" key="2">
    <source>
        <dbReference type="EMBL" id="TYP87415.1"/>
    </source>
</evidence>
<organism evidence="2 3">
    <name type="scientific">Blastococcus xanthinilyticus</name>
    <dbReference type="NCBI Taxonomy" id="1564164"/>
    <lineage>
        <taxon>Bacteria</taxon>
        <taxon>Bacillati</taxon>
        <taxon>Actinomycetota</taxon>
        <taxon>Actinomycetes</taxon>
        <taxon>Geodermatophilales</taxon>
        <taxon>Geodermatophilaceae</taxon>
        <taxon>Blastococcus</taxon>
    </lineage>
</organism>
<accession>A0A5S5CUX7</accession>
<reference evidence="2 3" key="1">
    <citation type="submission" date="2019-07" db="EMBL/GenBank/DDBJ databases">
        <title>Genomic Encyclopedia of Archaeal and Bacterial Type Strains, Phase II (KMG-II): from individual species to whole genera.</title>
        <authorList>
            <person name="Goeker M."/>
        </authorList>
    </citation>
    <scope>NUCLEOTIDE SEQUENCE [LARGE SCALE GENOMIC DNA]</scope>
    <source>
        <strain evidence="2 3">DSM 46842</strain>
    </source>
</reference>
<evidence type="ECO:0000256" key="1">
    <source>
        <dbReference type="SAM" id="MobiDB-lite"/>
    </source>
</evidence>
<proteinExistence type="predicted"/>
<sequence>MTTNDVAVATPPALGVPAGEARINFAAHQVRGGPHGAREDFERMVGQLVRAVRPGARMIAANPGDWGIDVLVGDLAGSVVVWQSKFFMPEVSKDHQGQIRESFESAMKHATDHAFTITQWVLCVPSSMDGPTAKWWDGWKKRKSREYSVIIELWDETELNGLLISPDAASVRRHFYEPMTLNPATAAAAAIIELGTEESARLDTALFVRQLREAGHVEVDGSKRQFFNAELMAREVADKGVASEVAALSHADALVHSLWEEHFNEACRRQGDPRLPGLHKTVMGDIRAQHATVGAGLAAGSIHTSGLMHRVVDARRAGWIREWRSVAGDHKPSESTSQTDATREEPTSASGSAT</sequence>
<name>A0A5S5CUX7_9ACTN</name>
<protein>
    <recommendedName>
        <fullName evidence="4">Restriction endonuclease</fullName>
    </recommendedName>
</protein>
<gene>
    <name evidence="2" type="ORF">BD833_1062</name>
</gene>
<evidence type="ECO:0000313" key="3">
    <source>
        <dbReference type="Proteomes" id="UP000322499"/>
    </source>
</evidence>
<evidence type="ECO:0008006" key="4">
    <source>
        <dbReference type="Google" id="ProtNLM"/>
    </source>
</evidence>
<comment type="caution">
    <text evidence="2">The sequence shown here is derived from an EMBL/GenBank/DDBJ whole genome shotgun (WGS) entry which is preliminary data.</text>
</comment>
<dbReference type="AlphaFoldDB" id="A0A5S5CUX7"/>
<dbReference type="EMBL" id="VNHW01000006">
    <property type="protein sequence ID" value="TYP87415.1"/>
    <property type="molecule type" value="Genomic_DNA"/>
</dbReference>
<keyword evidence="3" id="KW-1185">Reference proteome</keyword>
<dbReference type="Proteomes" id="UP000322499">
    <property type="component" value="Unassembled WGS sequence"/>
</dbReference>